<feature type="compositionally biased region" description="Low complexity" evidence="1">
    <location>
        <begin position="151"/>
        <end position="162"/>
    </location>
</feature>
<dbReference type="PANTHER" id="PTHR43628">
    <property type="entry name" value="ACTIVATOR OF C KINASE PROTEIN 1-RELATED"/>
    <property type="match status" value="1"/>
</dbReference>
<comment type="caution">
    <text evidence="2">The sequence shown here is derived from an EMBL/GenBank/DDBJ whole genome shotgun (WGS) entry which is preliminary data.</text>
</comment>
<dbReference type="GO" id="GO:0010972">
    <property type="term" value="P:negative regulation of G2/M transition of mitotic cell cycle"/>
    <property type="evidence" value="ECO:0007669"/>
    <property type="project" value="TreeGrafter"/>
</dbReference>
<dbReference type="Proteomes" id="UP000726737">
    <property type="component" value="Unassembled WGS sequence"/>
</dbReference>
<evidence type="ECO:0000256" key="1">
    <source>
        <dbReference type="SAM" id="MobiDB-lite"/>
    </source>
</evidence>
<dbReference type="GO" id="GO:0032153">
    <property type="term" value="C:cell division site"/>
    <property type="evidence" value="ECO:0007669"/>
    <property type="project" value="TreeGrafter"/>
</dbReference>
<dbReference type="InterPro" id="IPR006597">
    <property type="entry name" value="Sel1-like"/>
</dbReference>
<dbReference type="Pfam" id="PF08238">
    <property type="entry name" value="Sel1"/>
    <property type="match status" value="3"/>
</dbReference>
<dbReference type="EMBL" id="JAAAJA010000612">
    <property type="protein sequence ID" value="KAG0251201.1"/>
    <property type="molecule type" value="Genomic_DNA"/>
</dbReference>
<name>A0A9P6TY55_9FUNG</name>
<gene>
    <name evidence="2" type="ORF">BG011_007796</name>
</gene>
<feature type="region of interest" description="Disordered" evidence="1">
    <location>
        <begin position="1"/>
        <end position="96"/>
    </location>
</feature>
<evidence type="ECO:0008006" key="4">
    <source>
        <dbReference type="Google" id="ProtNLM"/>
    </source>
</evidence>
<dbReference type="SMART" id="SM00671">
    <property type="entry name" value="SEL1"/>
    <property type="match status" value="3"/>
</dbReference>
<feature type="compositionally biased region" description="Polar residues" evidence="1">
    <location>
        <begin position="28"/>
        <end position="65"/>
    </location>
</feature>
<dbReference type="SUPFAM" id="SSF81901">
    <property type="entry name" value="HCP-like"/>
    <property type="match status" value="1"/>
</dbReference>
<protein>
    <recommendedName>
        <fullName evidence="4">HCP-like protein</fullName>
    </recommendedName>
</protein>
<feature type="compositionally biased region" description="Polar residues" evidence="1">
    <location>
        <begin position="1"/>
        <end position="16"/>
    </location>
</feature>
<dbReference type="InterPro" id="IPR052945">
    <property type="entry name" value="Mitotic_Regulator"/>
</dbReference>
<dbReference type="PANTHER" id="PTHR43628:SF1">
    <property type="entry name" value="CHITIN SYNTHASE REGULATORY FACTOR 2-RELATED"/>
    <property type="match status" value="1"/>
</dbReference>
<accession>A0A9P6TY55</accession>
<organism evidence="2 3">
    <name type="scientific">Mortierella polycephala</name>
    <dbReference type="NCBI Taxonomy" id="41804"/>
    <lineage>
        <taxon>Eukaryota</taxon>
        <taxon>Fungi</taxon>
        <taxon>Fungi incertae sedis</taxon>
        <taxon>Mucoromycota</taxon>
        <taxon>Mortierellomycotina</taxon>
        <taxon>Mortierellomycetes</taxon>
        <taxon>Mortierellales</taxon>
        <taxon>Mortierellaceae</taxon>
        <taxon>Mortierella</taxon>
    </lineage>
</organism>
<proteinExistence type="predicted"/>
<dbReference type="AlphaFoldDB" id="A0A9P6TY55"/>
<dbReference type="OrthoDB" id="2330509at2759"/>
<feature type="non-terminal residue" evidence="2">
    <location>
        <position position="1"/>
    </location>
</feature>
<feature type="region of interest" description="Disordered" evidence="1">
    <location>
        <begin position="142"/>
        <end position="196"/>
    </location>
</feature>
<dbReference type="InterPro" id="IPR011990">
    <property type="entry name" value="TPR-like_helical_dom_sf"/>
</dbReference>
<dbReference type="Gene3D" id="1.25.40.10">
    <property type="entry name" value="Tetratricopeptide repeat domain"/>
    <property type="match status" value="1"/>
</dbReference>
<sequence length="362" mass="40416">SQQPTSHNHYQQTTAGFKQEYIQLEQPVLNNTLPKTPRPQSVTTPPIQTQGFNQPNNVAHPTSLSPPKDTQAHPPIPMHTALPSQTPKPSAPLVNRNTRPLGIRRKKISQAMAEDLNRLSLQCAPDESDTTVSTPLIIMNSAQRPSPTTMSSHNSQLNNSSHVGNDHGNGSVSSPHRETVRPRSTSHSPVSPLPSSHNINSTMAQALLHHESYEREKAWRIFKAYSDQGHPEGMYWTGYYLFHGEGGQTQNRQQASELFRAVTLMDLGPNLQGLAANAYFYTAVCYLEGHGVERNQRTGFGHMEKAADFGNAFAQFLVGDIYHKGSAIIQANVQRRDHYWQLAARQKEQRAMEQCRRFGVPF</sequence>
<evidence type="ECO:0000313" key="2">
    <source>
        <dbReference type="EMBL" id="KAG0251201.1"/>
    </source>
</evidence>
<evidence type="ECO:0000313" key="3">
    <source>
        <dbReference type="Proteomes" id="UP000726737"/>
    </source>
</evidence>
<reference evidence="2" key="1">
    <citation type="journal article" date="2020" name="Fungal Divers.">
        <title>Resolving the Mortierellaceae phylogeny through synthesis of multi-gene phylogenetics and phylogenomics.</title>
        <authorList>
            <person name="Vandepol N."/>
            <person name="Liber J."/>
            <person name="Desiro A."/>
            <person name="Na H."/>
            <person name="Kennedy M."/>
            <person name="Barry K."/>
            <person name="Grigoriev I.V."/>
            <person name="Miller A.N."/>
            <person name="O'Donnell K."/>
            <person name="Stajich J.E."/>
            <person name="Bonito G."/>
        </authorList>
    </citation>
    <scope>NUCLEOTIDE SEQUENCE</scope>
    <source>
        <strain evidence="2">KOD948</strain>
    </source>
</reference>
<feature type="compositionally biased region" description="Low complexity" evidence="1">
    <location>
        <begin position="185"/>
        <end position="196"/>
    </location>
</feature>
<keyword evidence="3" id="KW-1185">Reference proteome</keyword>